<dbReference type="Proteomes" id="UP000273516">
    <property type="component" value="Unassembled WGS sequence"/>
</dbReference>
<proteinExistence type="predicted"/>
<reference evidence="1 2" key="1">
    <citation type="submission" date="2018-07" db="EMBL/GenBank/DDBJ databases">
        <authorList>
            <person name="Zhang Y."/>
            <person name="Wang L."/>
            <person name="Ma S."/>
        </authorList>
    </citation>
    <scope>NUCLEOTIDE SEQUENCE [LARGE SCALE GENOMIC DNA]</scope>
    <source>
        <strain evidence="1 2">4-2</strain>
    </source>
</reference>
<dbReference type="PANTHER" id="PTHR34309">
    <property type="entry name" value="SLR1406 PROTEIN"/>
    <property type="match status" value="1"/>
</dbReference>
<organism evidence="1 2">
    <name type="scientific">Paracoccus alkanivorans</name>
    <dbReference type="NCBI Taxonomy" id="2116655"/>
    <lineage>
        <taxon>Bacteria</taxon>
        <taxon>Pseudomonadati</taxon>
        <taxon>Pseudomonadota</taxon>
        <taxon>Alphaproteobacteria</taxon>
        <taxon>Rhodobacterales</taxon>
        <taxon>Paracoccaceae</taxon>
        <taxon>Paracoccus</taxon>
    </lineage>
</organism>
<dbReference type="Gene3D" id="3.30.450.150">
    <property type="entry name" value="Haem-degrading domain"/>
    <property type="match status" value="1"/>
</dbReference>
<dbReference type="Pfam" id="PF03928">
    <property type="entry name" value="HbpS-like"/>
    <property type="match status" value="1"/>
</dbReference>
<protein>
    <submittedName>
        <fullName evidence="1">Heme-binding protein</fullName>
    </submittedName>
</protein>
<dbReference type="PANTHER" id="PTHR34309:SF1">
    <property type="entry name" value="PROTEIN GLCG"/>
    <property type="match status" value="1"/>
</dbReference>
<keyword evidence="2" id="KW-1185">Reference proteome</keyword>
<evidence type="ECO:0000313" key="2">
    <source>
        <dbReference type="Proteomes" id="UP000273516"/>
    </source>
</evidence>
<sequence length="148" mass="15294">MSAAPEFTKTVPTASINRQAAAALIEAALAAARDIGMEAAVAITDATGNLRAFERTDNAPFLTVDVAIDKAWTASSFGLATHVWNDYVTGDPKVAPLAHRPRMVAVGGGYPIIEGGKLIGGIGISGGNYQQDQDVAVAALRQLGFEVA</sequence>
<dbReference type="AlphaFoldDB" id="A0A3M0M2B9"/>
<dbReference type="SUPFAM" id="SSF143744">
    <property type="entry name" value="GlcG-like"/>
    <property type="match status" value="1"/>
</dbReference>
<dbReference type="InterPro" id="IPR005624">
    <property type="entry name" value="PduO/GlcC-like"/>
</dbReference>
<dbReference type="InterPro" id="IPR052517">
    <property type="entry name" value="GlcG_carb_metab_protein"/>
</dbReference>
<dbReference type="RefSeq" id="WP_122114110.1">
    <property type="nucleotide sequence ID" value="NZ_QOKZ01000011.1"/>
</dbReference>
<dbReference type="OrthoDB" id="9815788at2"/>
<name>A0A3M0M2B9_9RHOB</name>
<dbReference type="EMBL" id="QOKZ01000011">
    <property type="protein sequence ID" value="RMC31565.1"/>
    <property type="molecule type" value="Genomic_DNA"/>
</dbReference>
<accession>A0A3M0M2B9</accession>
<comment type="caution">
    <text evidence="1">The sequence shown here is derived from an EMBL/GenBank/DDBJ whole genome shotgun (WGS) entry which is preliminary data.</text>
</comment>
<dbReference type="InterPro" id="IPR038084">
    <property type="entry name" value="PduO/GlcC-like_sf"/>
</dbReference>
<evidence type="ECO:0000313" key="1">
    <source>
        <dbReference type="EMBL" id="RMC31565.1"/>
    </source>
</evidence>
<gene>
    <name evidence="1" type="ORF">C9E81_19900</name>
</gene>